<dbReference type="EMBL" id="CABIKO010000371">
    <property type="protein sequence ID" value="VVA35115.1"/>
    <property type="molecule type" value="Genomic_DNA"/>
</dbReference>
<reference evidence="2" key="1">
    <citation type="journal article" date="2020" name="Plant J.">
        <title>Transposons played a major role in the diversification between the closely related almond and peach genomes: results from the almond genome sequence.</title>
        <authorList>
            <person name="Alioto T."/>
            <person name="Alexiou K.G."/>
            <person name="Bardil A."/>
            <person name="Barteri F."/>
            <person name="Castanera R."/>
            <person name="Cruz F."/>
            <person name="Dhingra A."/>
            <person name="Duval H."/>
            <person name="Fernandez I Marti A."/>
            <person name="Frias L."/>
            <person name="Galan B."/>
            <person name="Garcia J.L."/>
            <person name="Howad W."/>
            <person name="Gomez-Garrido J."/>
            <person name="Gut M."/>
            <person name="Julca I."/>
            <person name="Morata J."/>
            <person name="Puigdomenech P."/>
            <person name="Ribeca P."/>
            <person name="Rubio Cabetas M.J."/>
            <person name="Vlasova A."/>
            <person name="Wirthensohn M."/>
            <person name="Garcia-Mas J."/>
            <person name="Gabaldon T."/>
            <person name="Casacuberta J.M."/>
            <person name="Arus P."/>
        </authorList>
    </citation>
    <scope>NUCLEOTIDE SEQUENCE [LARGE SCALE GENOMIC DNA]</scope>
    <source>
        <strain evidence="2">cv. Texas</strain>
    </source>
</reference>
<gene>
    <name evidence="1" type="ORF">ALMOND_2B013252</name>
</gene>
<dbReference type="Gramene" id="VVA35115">
    <property type="protein sequence ID" value="VVA35115"/>
    <property type="gene ID" value="Prudul26B013252"/>
</dbReference>
<protein>
    <submittedName>
        <fullName evidence="1">Uncharacterized protein</fullName>
    </submittedName>
</protein>
<organism evidence="1 2">
    <name type="scientific">Prunus dulcis</name>
    <name type="common">Almond</name>
    <name type="synonym">Amygdalus dulcis</name>
    <dbReference type="NCBI Taxonomy" id="3755"/>
    <lineage>
        <taxon>Eukaryota</taxon>
        <taxon>Viridiplantae</taxon>
        <taxon>Streptophyta</taxon>
        <taxon>Embryophyta</taxon>
        <taxon>Tracheophyta</taxon>
        <taxon>Spermatophyta</taxon>
        <taxon>Magnoliopsida</taxon>
        <taxon>eudicotyledons</taxon>
        <taxon>Gunneridae</taxon>
        <taxon>Pentapetalae</taxon>
        <taxon>rosids</taxon>
        <taxon>fabids</taxon>
        <taxon>Rosales</taxon>
        <taxon>Rosaceae</taxon>
        <taxon>Amygdaloideae</taxon>
        <taxon>Amygdaleae</taxon>
        <taxon>Prunus</taxon>
    </lineage>
</organism>
<dbReference type="Proteomes" id="UP000327085">
    <property type="component" value="Chromosome 7"/>
</dbReference>
<accession>A0A5E4G5M3</accession>
<evidence type="ECO:0000313" key="2">
    <source>
        <dbReference type="Proteomes" id="UP000327085"/>
    </source>
</evidence>
<dbReference type="AlphaFoldDB" id="A0A5E4G5M3"/>
<name>A0A5E4G5M3_PRUDU</name>
<dbReference type="InParanoid" id="A0A5E4G5M3"/>
<sequence length="146" mass="14908">MPKHKACMLQGDMPRHGGVKGKGMLKGTQSLCVARQCTRVPKEKGIAEGEAGRASISCMIGMGDVPRHGGAEGEWMLKGDVPGHGGAEGEACMLQGNVARHGGVEVKGDVEGINLACRKAMCLGTGVSKENGIAEGEAGRASISPA</sequence>
<evidence type="ECO:0000313" key="1">
    <source>
        <dbReference type="EMBL" id="VVA35115.1"/>
    </source>
</evidence>
<proteinExistence type="predicted"/>